<dbReference type="PANTHER" id="PTHR33116:SF78">
    <property type="entry name" value="OS12G0587133 PROTEIN"/>
    <property type="match status" value="1"/>
</dbReference>
<accession>A0A453ITS5</accession>
<reference evidence="1" key="5">
    <citation type="journal article" date="2021" name="G3 (Bethesda)">
        <title>Aegilops tauschii genome assembly Aet v5.0 features greater sequence contiguity and improved annotation.</title>
        <authorList>
            <person name="Wang L."/>
            <person name="Zhu T."/>
            <person name="Rodriguez J.C."/>
            <person name="Deal K.R."/>
            <person name="Dubcovsky J."/>
            <person name="McGuire P.E."/>
            <person name="Lux T."/>
            <person name="Spannagl M."/>
            <person name="Mayer K.F.X."/>
            <person name="Baldrich P."/>
            <person name="Meyers B.C."/>
            <person name="Huo N."/>
            <person name="Gu Y.Q."/>
            <person name="Zhou H."/>
            <person name="Devos K.M."/>
            <person name="Bennetzen J.L."/>
            <person name="Unver T."/>
            <person name="Budak H."/>
            <person name="Gulick P.J."/>
            <person name="Galiba G."/>
            <person name="Kalapos B."/>
            <person name="Nelson D.R."/>
            <person name="Li P."/>
            <person name="You F.M."/>
            <person name="Luo M.C."/>
            <person name="Dvorak J."/>
        </authorList>
    </citation>
    <scope>NUCLEOTIDE SEQUENCE [LARGE SCALE GENOMIC DNA]</scope>
    <source>
        <strain evidence="1">cv. AL8/78</strain>
    </source>
</reference>
<reference evidence="2" key="2">
    <citation type="journal article" date="2017" name="Nat. Plants">
        <title>The Aegilops tauschii genome reveals multiple impacts of transposons.</title>
        <authorList>
            <person name="Zhao G."/>
            <person name="Zou C."/>
            <person name="Li K."/>
            <person name="Wang K."/>
            <person name="Li T."/>
            <person name="Gao L."/>
            <person name="Zhang X."/>
            <person name="Wang H."/>
            <person name="Yang Z."/>
            <person name="Liu X."/>
            <person name="Jiang W."/>
            <person name="Mao L."/>
            <person name="Kong X."/>
            <person name="Jiao Y."/>
            <person name="Jia J."/>
        </authorList>
    </citation>
    <scope>NUCLEOTIDE SEQUENCE [LARGE SCALE GENOMIC DNA]</scope>
    <source>
        <strain evidence="2">cv. AL8/78</strain>
    </source>
</reference>
<keyword evidence="2" id="KW-1185">Reference proteome</keyword>
<reference evidence="2" key="1">
    <citation type="journal article" date="2014" name="Science">
        <title>Ancient hybridizations among the ancestral genomes of bread wheat.</title>
        <authorList>
            <consortium name="International Wheat Genome Sequencing Consortium,"/>
            <person name="Marcussen T."/>
            <person name="Sandve S.R."/>
            <person name="Heier L."/>
            <person name="Spannagl M."/>
            <person name="Pfeifer M."/>
            <person name="Jakobsen K.S."/>
            <person name="Wulff B.B."/>
            <person name="Steuernagel B."/>
            <person name="Mayer K.F."/>
            <person name="Olsen O.A."/>
        </authorList>
    </citation>
    <scope>NUCLEOTIDE SEQUENCE [LARGE SCALE GENOMIC DNA]</scope>
    <source>
        <strain evidence="2">cv. AL8/78</strain>
    </source>
</reference>
<sequence>MPTKITPSESNLVSTALVQGATRHAVAQHTFVPNEIDQQRVETVLQCKIAKFSCRYLGLQLAIHQLSRADWQPLLDQVRHFIPAWQRDFIQRSGRLVLVKTVIVARPVHQLLVLDPPAWVLEDINKWMRSFFWAGKDKSHGEQCLVAWDTVCRLTSFGGLGVKNLAVQALALRVRWEWLRRTDPKRPWQGLHLMVDEQARAVFDSLVKITIGEGSKILFWKDRWIHGVAIKDIAPLLLQLVSTRDKNRRTVQEALLDNAWANDIHGELSFMGHMQVYLLTQAISLVERNIDEPDQFDWPYDASGKYTTSSTYTRLCIGYTRAPAAGGIWRS</sequence>
<evidence type="ECO:0000313" key="1">
    <source>
        <dbReference type="EnsemblPlants" id="AET4Gv20672900.1"/>
    </source>
</evidence>
<dbReference type="Proteomes" id="UP000015105">
    <property type="component" value="Chromosome 4D"/>
</dbReference>
<protein>
    <recommendedName>
        <fullName evidence="3">Reverse transcriptase zinc-binding domain-containing protein</fullName>
    </recommendedName>
</protein>
<dbReference type="AlphaFoldDB" id="A0A453ITS5"/>
<dbReference type="EnsemblPlants" id="AET4Gv20672900.1">
    <property type="protein sequence ID" value="AET4Gv20672900.1"/>
    <property type="gene ID" value="AET4Gv20672900"/>
</dbReference>
<reference evidence="1" key="3">
    <citation type="journal article" date="2017" name="Nature">
        <title>Genome sequence of the progenitor of the wheat D genome Aegilops tauschii.</title>
        <authorList>
            <person name="Luo M.C."/>
            <person name="Gu Y.Q."/>
            <person name="Puiu D."/>
            <person name="Wang H."/>
            <person name="Twardziok S.O."/>
            <person name="Deal K.R."/>
            <person name="Huo N."/>
            <person name="Zhu T."/>
            <person name="Wang L."/>
            <person name="Wang Y."/>
            <person name="McGuire P.E."/>
            <person name="Liu S."/>
            <person name="Long H."/>
            <person name="Ramasamy R.K."/>
            <person name="Rodriguez J.C."/>
            <person name="Van S.L."/>
            <person name="Yuan L."/>
            <person name="Wang Z."/>
            <person name="Xia Z."/>
            <person name="Xiao L."/>
            <person name="Anderson O.D."/>
            <person name="Ouyang S."/>
            <person name="Liang Y."/>
            <person name="Zimin A.V."/>
            <person name="Pertea G."/>
            <person name="Qi P."/>
            <person name="Bennetzen J.L."/>
            <person name="Dai X."/>
            <person name="Dawson M.W."/>
            <person name="Muller H.G."/>
            <person name="Kugler K."/>
            <person name="Rivarola-Duarte L."/>
            <person name="Spannagl M."/>
            <person name="Mayer K.F.X."/>
            <person name="Lu F.H."/>
            <person name="Bevan M.W."/>
            <person name="Leroy P."/>
            <person name="Li P."/>
            <person name="You F.M."/>
            <person name="Sun Q."/>
            <person name="Liu Z."/>
            <person name="Lyons E."/>
            <person name="Wicker T."/>
            <person name="Salzberg S.L."/>
            <person name="Devos K.M."/>
            <person name="Dvorak J."/>
        </authorList>
    </citation>
    <scope>NUCLEOTIDE SEQUENCE [LARGE SCALE GENOMIC DNA]</scope>
    <source>
        <strain evidence="1">cv. AL8/78</strain>
    </source>
</reference>
<proteinExistence type="predicted"/>
<reference evidence="1" key="4">
    <citation type="submission" date="2019-03" db="UniProtKB">
        <authorList>
            <consortium name="EnsemblPlants"/>
        </authorList>
    </citation>
    <scope>IDENTIFICATION</scope>
</reference>
<evidence type="ECO:0008006" key="3">
    <source>
        <dbReference type="Google" id="ProtNLM"/>
    </source>
</evidence>
<dbReference type="PANTHER" id="PTHR33116">
    <property type="entry name" value="REVERSE TRANSCRIPTASE ZINC-BINDING DOMAIN-CONTAINING PROTEIN-RELATED-RELATED"/>
    <property type="match status" value="1"/>
</dbReference>
<dbReference type="STRING" id="200361.A0A453ITS5"/>
<name>A0A453ITS5_AEGTS</name>
<organism evidence="1 2">
    <name type="scientific">Aegilops tauschii subsp. strangulata</name>
    <name type="common">Goatgrass</name>
    <dbReference type="NCBI Taxonomy" id="200361"/>
    <lineage>
        <taxon>Eukaryota</taxon>
        <taxon>Viridiplantae</taxon>
        <taxon>Streptophyta</taxon>
        <taxon>Embryophyta</taxon>
        <taxon>Tracheophyta</taxon>
        <taxon>Spermatophyta</taxon>
        <taxon>Magnoliopsida</taxon>
        <taxon>Liliopsida</taxon>
        <taxon>Poales</taxon>
        <taxon>Poaceae</taxon>
        <taxon>BOP clade</taxon>
        <taxon>Pooideae</taxon>
        <taxon>Triticodae</taxon>
        <taxon>Triticeae</taxon>
        <taxon>Triticinae</taxon>
        <taxon>Aegilops</taxon>
    </lineage>
</organism>
<evidence type="ECO:0000313" key="2">
    <source>
        <dbReference type="Proteomes" id="UP000015105"/>
    </source>
</evidence>
<dbReference type="Gramene" id="AET4Gv20672900.1">
    <property type="protein sequence ID" value="AET4Gv20672900.1"/>
    <property type="gene ID" value="AET4Gv20672900"/>
</dbReference>